<evidence type="ECO:0000313" key="2">
    <source>
        <dbReference type="Proteomes" id="UP000006681"/>
    </source>
</evidence>
<dbReference type="HOGENOM" id="CLU_1912453_0_0_2"/>
<dbReference type="KEGG" id="vdi:Vdis_1024"/>
<evidence type="ECO:0000313" key="1">
    <source>
        <dbReference type="EMBL" id="ADN50413.1"/>
    </source>
</evidence>
<dbReference type="InterPro" id="IPR038418">
    <property type="entry name" value="6-PTP_synth/QueD_sf"/>
</dbReference>
<gene>
    <name evidence="1" type="ordered locus">Vdis_1024</name>
</gene>
<sequence length="132" mass="14796">MKFMFSGAHRVRFSDIYGNVHGHNYDVTIRLCVRGRRMLVTDIDKIRREVQGIVNTFDGKYIKSSMESAQGLMPGELVEIPCIPEGATGECVAWYFIDSVMGILSRLGINDVVEVQVIVCDSPMNCFEARSS</sequence>
<dbReference type="Proteomes" id="UP000006681">
    <property type="component" value="Chromosome"/>
</dbReference>
<dbReference type="eggNOG" id="arCOG02172">
    <property type="taxonomic scope" value="Archaea"/>
</dbReference>
<accession>E1QQ41</accession>
<reference evidence="2" key="2">
    <citation type="journal article" date="2010" name="Stand. Genomic Sci.">
        <title>Complete genome sequence of Vulcanisaeta distributa type strain (IC-017T).</title>
        <authorList>
            <person name="Mavromatis K."/>
            <person name="Sikorski J."/>
            <person name="Pabst E."/>
            <person name="Teshima H."/>
            <person name="Lapidus A."/>
            <person name="Lucas S."/>
            <person name="Nolan M."/>
            <person name="Glavina Del Rio T."/>
            <person name="Cheng J."/>
            <person name="Bruce D."/>
            <person name="Goodwin L."/>
            <person name="Pitluck S."/>
            <person name="Liolios K."/>
            <person name="Ivanova N."/>
            <person name="Mikhailova N."/>
            <person name="Pati A."/>
            <person name="Chen A."/>
            <person name="Palaniappan K."/>
            <person name="Land M."/>
            <person name="Hauser L."/>
            <person name="Chang Y."/>
            <person name="Jeffries C."/>
            <person name="Rohde M."/>
            <person name="Spring S."/>
            <person name="Goker M."/>
            <person name="Wirth R."/>
            <person name="Woyke T."/>
            <person name="Bristow J."/>
            <person name="Eisen J."/>
            <person name="Markowitz V."/>
            <person name="Hugenholtz P."/>
            <person name="Klenk H."/>
            <person name="Kyrpides N."/>
        </authorList>
    </citation>
    <scope>NUCLEOTIDE SEQUENCE [LARGE SCALE GENOMIC DNA]</scope>
    <source>
        <strain evidence="2">DSM 14429 / JCM 11212 / NBRC 100878 / IC-017</strain>
    </source>
</reference>
<dbReference type="STRING" id="572478.Vdis_1024"/>
<protein>
    <recommendedName>
        <fullName evidence="3">6-pyruvoyltetrahydropterin synthase</fullName>
    </recommendedName>
</protein>
<organism evidence="1 2">
    <name type="scientific">Vulcanisaeta distributa (strain DSM 14429 / JCM 11212 / NBRC 100878 / IC-017)</name>
    <dbReference type="NCBI Taxonomy" id="572478"/>
    <lineage>
        <taxon>Archaea</taxon>
        <taxon>Thermoproteota</taxon>
        <taxon>Thermoprotei</taxon>
        <taxon>Thermoproteales</taxon>
        <taxon>Thermoproteaceae</taxon>
        <taxon>Vulcanisaeta</taxon>
    </lineage>
</organism>
<dbReference type="Gene3D" id="3.30.479.10">
    <property type="entry name" value="6-pyruvoyl tetrahydropterin synthase/QueD"/>
    <property type="match status" value="1"/>
</dbReference>
<proteinExistence type="predicted"/>
<name>E1QQ41_VULDI</name>
<dbReference type="InterPro" id="IPR007115">
    <property type="entry name" value="6-PTP_synth/QueD"/>
</dbReference>
<dbReference type="AlphaFoldDB" id="E1QQ41"/>
<evidence type="ECO:0008006" key="3">
    <source>
        <dbReference type="Google" id="ProtNLM"/>
    </source>
</evidence>
<dbReference type="SUPFAM" id="SSF55620">
    <property type="entry name" value="Tetrahydrobiopterin biosynthesis enzymes-like"/>
    <property type="match status" value="1"/>
</dbReference>
<dbReference type="EMBL" id="CP002100">
    <property type="protein sequence ID" value="ADN50413.1"/>
    <property type="molecule type" value="Genomic_DNA"/>
</dbReference>
<dbReference type="Pfam" id="PF01242">
    <property type="entry name" value="PTPS"/>
    <property type="match status" value="1"/>
</dbReference>
<keyword evidence="2" id="KW-1185">Reference proteome</keyword>
<reference evidence="1 2" key="1">
    <citation type="journal article" date="2010" name="Stand. Genomic Sci.">
        <title>Complete genome sequence of Vulcanisaeta distributa type strain (IC-017).</title>
        <authorList>
            <person name="Mavromatis K."/>
            <person name="Sikorski J."/>
            <person name="Pabst E."/>
            <person name="Teshima H."/>
            <person name="Lapidus A."/>
            <person name="Lucas S."/>
            <person name="Nolan M."/>
            <person name="Glavina Del Rio T."/>
            <person name="Cheng J.F."/>
            <person name="Bruce D."/>
            <person name="Goodwin L."/>
            <person name="Pitluck S."/>
            <person name="Liolios K."/>
            <person name="Ivanova N."/>
            <person name="Mikhailova N."/>
            <person name="Pati A."/>
            <person name="Chen A."/>
            <person name="Palaniappan K."/>
            <person name="Land M."/>
            <person name="Hauser L."/>
            <person name="Chang Y.J."/>
            <person name="Jeffries C.D."/>
            <person name="Rohde M."/>
            <person name="Spring S."/>
            <person name="Goker M."/>
            <person name="Wirth R."/>
            <person name="Woyke T."/>
            <person name="Bristow J."/>
            <person name="Eisen J.A."/>
            <person name="Markowitz V."/>
            <person name="Hugenholtz P."/>
            <person name="Klenk H.P."/>
            <person name="Kyrpides N.C."/>
        </authorList>
    </citation>
    <scope>NUCLEOTIDE SEQUENCE [LARGE SCALE GENOMIC DNA]</scope>
    <source>
        <strain evidence="2">DSM 14429 / JCM 11212 / NBRC 100878 / IC-017</strain>
    </source>
</reference>